<organism evidence="1 2">
    <name type="scientific">Bacillus cereus (strain 03BB102)</name>
    <dbReference type="NCBI Taxonomy" id="572264"/>
    <lineage>
        <taxon>Bacteria</taxon>
        <taxon>Bacillati</taxon>
        <taxon>Bacillota</taxon>
        <taxon>Bacilli</taxon>
        <taxon>Bacillales</taxon>
        <taxon>Bacillaceae</taxon>
        <taxon>Bacillus</taxon>
        <taxon>Bacillus cereus group</taxon>
    </lineage>
</organism>
<evidence type="ECO:0000313" key="1">
    <source>
        <dbReference type="EMBL" id="ACO27904.1"/>
    </source>
</evidence>
<evidence type="ECO:0000313" key="2">
    <source>
        <dbReference type="Proteomes" id="UP000002210"/>
    </source>
</evidence>
<dbReference type="AlphaFoldDB" id="A0A158RLE2"/>
<name>A0A158RLE2_BACC3</name>
<dbReference type="Proteomes" id="UP000002210">
    <property type="component" value="Chromosome"/>
</dbReference>
<dbReference type="EMBL" id="CP001407">
    <property type="protein sequence ID" value="ACO27904.1"/>
    <property type="molecule type" value="Genomic_DNA"/>
</dbReference>
<evidence type="ECO:0008006" key="3">
    <source>
        <dbReference type="Google" id="ProtNLM"/>
    </source>
</evidence>
<dbReference type="Pfam" id="PF13078">
    <property type="entry name" value="DUF3942"/>
    <property type="match status" value="1"/>
</dbReference>
<protein>
    <recommendedName>
        <fullName evidence="3">DUF3942 domain-containing protein</fullName>
    </recommendedName>
</protein>
<gene>
    <name evidence="1" type="ordered locus">BCA_1785</name>
</gene>
<accession>A0A158RLE2</accession>
<dbReference type="KEGG" id="bcx:BCA_1785"/>
<dbReference type="InterPro" id="IPR025074">
    <property type="entry name" value="DUF3942"/>
</dbReference>
<sequence length="142" mass="16699">MKIQRGSVKKVDFRFEFTTKVKEYLDDEKDEKIIKDGHRDIIFQYLYPLESEIGIYKNPNFTFFASGRRSHIVLENIEFKTEVNVKSNIIEITKIVDNVVIPLDTIVAKDRELFALGRNEKFSVQILEQYLFDTFGEKLGLK</sequence>
<reference evidence="1 2" key="1">
    <citation type="submission" date="2009-02" db="EMBL/GenBank/DDBJ databases">
        <title>Genome sequence of Bacillus cereus 03BB102.</title>
        <authorList>
            <person name="Dodson R.J."/>
            <person name="Jackson P."/>
            <person name="Munk A.C."/>
            <person name="Brettin T."/>
            <person name="Bruce D."/>
            <person name="Detter C."/>
            <person name="Tapia R."/>
            <person name="Han C."/>
            <person name="Sutton G."/>
            <person name="Sims D."/>
        </authorList>
    </citation>
    <scope>NUCLEOTIDE SEQUENCE [LARGE SCALE GENOMIC DNA]</scope>
    <source>
        <strain evidence="1 2">03BB102</strain>
    </source>
</reference>
<proteinExistence type="predicted"/>